<name>A0A5C0AXG8_9BURK</name>
<protein>
    <submittedName>
        <fullName evidence="3">Acyl--CoA ligase</fullName>
    </submittedName>
</protein>
<dbReference type="PROSITE" id="PS00455">
    <property type="entry name" value="AMP_BINDING"/>
    <property type="match status" value="1"/>
</dbReference>
<proteinExistence type="predicted"/>
<gene>
    <name evidence="3" type="ORF">FXN63_15280</name>
</gene>
<keyword evidence="4" id="KW-1185">Reference proteome</keyword>
<dbReference type="GO" id="GO:0016878">
    <property type="term" value="F:acid-thiol ligase activity"/>
    <property type="evidence" value="ECO:0007669"/>
    <property type="project" value="UniProtKB-ARBA"/>
</dbReference>
<dbReference type="InterPro" id="IPR020845">
    <property type="entry name" value="AMP-binding_CS"/>
</dbReference>
<dbReference type="PANTHER" id="PTHR43767">
    <property type="entry name" value="LONG-CHAIN-FATTY-ACID--COA LIGASE"/>
    <property type="match status" value="1"/>
</dbReference>
<dbReference type="RefSeq" id="WP_148816095.1">
    <property type="nucleotide sequence ID" value="NZ_CP043046.1"/>
</dbReference>
<evidence type="ECO:0000259" key="2">
    <source>
        <dbReference type="Pfam" id="PF13193"/>
    </source>
</evidence>
<dbReference type="Gene3D" id="3.40.50.12780">
    <property type="entry name" value="N-terminal domain of ligase-like"/>
    <property type="match status" value="1"/>
</dbReference>
<reference evidence="3 4" key="1">
    <citation type="submission" date="2019-08" db="EMBL/GenBank/DDBJ databases">
        <title>Amphibian skin-associated Pigmentiphaga: genome sequence and occurrence across geography and hosts.</title>
        <authorList>
            <person name="Bletz M.C."/>
            <person name="Bunk B."/>
            <person name="Sproeer C."/>
            <person name="Biwer P."/>
            <person name="Reiter S."/>
            <person name="Rabemananjara F.C.E."/>
            <person name="Schulz S."/>
            <person name="Overmann J."/>
            <person name="Vences M."/>
        </authorList>
    </citation>
    <scope>NUCLEOTIDE SEQUENCE [LARGE SCALE GENOMIC DNA]</scope>
    <source>
        <strain evidence="3 4">Mada1488</strain>
    </source>
</reference>
<evidence type="ECO:0000259" key="1">
    <source>
        <dbReference type="Pfam" id="PF00501"/>
    </source>
</evidence>
<dbReference type="InterPro" id="IPR025110">
    <property type="entry name" value="AMP-bd_C"/>
</dbReference>
<dbReference type="SUPFAM" id="SSF56801">
    <property type="entry name" value="Acetyl-CoA synthetase-like"/>
    <property type="match status" value="1"/>
</dbReference>
<organism evidence="3 4">
    <name type="scientific">Pigmentiphaga aceris</name>
    <dbReference type="NCBI Taxonomy" id="1940612"/>
    <lineage>
        <taxon>Bacteria</taxon>
        <taxon>Pseudomonadati</taxon>
        <taxon>Pseudomonadota</taxon>
        <taxon>Betaproteobacteria</taxon>
        <taxon>Burkholderiales</taxon>
        <taxon>Alcaligenaceae</taxon>
        <taxon>Pigmentiphaga</taxon>
    </lineage>
</organism>
<dbReference type="Gene3D" id="3.30.300.30">
    <property type="match status" value="1"/>
</dbReference>
<feature type="domain" description="AMP-binding enzyme C-terminal" evidence="2">
    <location>
        <begin position="408"/>
        <end position="480"/>
    </location>
</feature>
<dbReference type="Proteomes" id="UP000325161">
    <property type="component" value="Chromosome"/>
</dbReference>
<accession>A0A5C0AXG8</accession>
<sequence>MPTWHNLGDLVDRSRDLSRVAIVDLLDPLAPKSYTHAEIDNLAGGIASFLLRQGLQRGQRVAIASLNRAEYVAAYFGIMRAGLVVVPINIKAPRAALLHILNDADVQFAFVDAERAALIPAGVPTLSFDDTSTDGFAARVVPGPFESVRPAPDEIAQMLYTSGSTGLPKGVPLNHEGQLYALRIAAPALVPEADRYLLAQPLYHMNGLFFLKTVFATNAFVVLVPSFNARQYLDLLSEYRVTIGRAVPTMFARLIKELEQTPDIDLSALRLINLASAPLSQALVDRLRTRIPHAPVVNWYGTTEGGPGVFGPHPDKLPTPDLSVGYPLPSGDVKLVDGPDENSGVLVVRNPSVMRGYHNLPAQTAKVLHDGWYTAGDVMRRDANGFYFFIGRADDMFVCSGENIYPGEVEKLLERHPQVREACVLPLPDEERGQVPVAFIVPQPGAELSFDEIKRHALEHGPAYQHPRRVAFLPQLPWAGTNKIDRAALLASARDKETSAAWSR</sequence>
<dbReference type="InterPro" id="IPR050237">
    <property type="entry name" value="ATP-dep_AMP-bd_enzyme"/>
</dbReference>
<dbReference type="InterPro" id="IPR000873">
    <property type="entry name" value="AMP-dep_synth/lig_dom"/>
</dbReference>
<dbReference type="KEGG" id="pacr:FXN63_15280"/>
<dbReference type="EMBL" id="CP043046">
    <property type="protein sequence ID" value="QEI07048.1"/>
    <property type="molecule type" value="Genomic_DNA"/>
</dbReference>
<dbReference type="AlphaFoldDB" id="A0A5C0AXG8"/>
<feature type="domain" description="AMP-dependent synthetase/ligase" evidence="1">
    <location>
        <begin position="19"/>
        <end position="358"/>
    </location>
</feature>
<dbReference type="Pfam" id="PF00501">
    <property type="entry name" value="AMP-binding"/>
    <property type="match status" value="1"/>
</dbReference>
<dbReference type="OrthoDB" id="9766486at2"/>
<evidence type="ECO:0000313" key="4">
    <source>
        <dbReference type="Proteomes" id="UP000325161"/>
    </source>
</evidence>
<dbReference type="InterPro" id="IPR042099">
    <property type="entry name" value="ANL_N_sf"/>
</dbReference>
<dbReference type="Pfam" id="PF13193">
    <property type="entry name" value="AMP-binding_C"/>
    <property type="match status" value="1"/>
</dbReference>
<keyword evidence="3" id="KW-0436">Ligase</keyword>
<evidence type="ECO:0000313" key="3">
    <source>
        <dbReference type="EMBL" id="QEI07048.1"/>
    </source>
</evidence>
<dbReference type="InterPro" id="IPR045851">
    <property type="entry name" value="AMP-bd_C_sf"/>
</dbReference>
<dbReference type="PANTHER" id="PTHR43767:SF1">
    <property type="entry name" value="NONRIBOSOMAL PEPTIDE SYNTHASE PES1 (EUROFUNG)-RELATED"/>
    <property type="match status" value="1"/>
</dbReference>